<accession>A0A0R1M9Y6</accession>
<evidence type="ECO:0000313" key="1">
    <source>
        <dbReference type="EMBL" id="KRL04942.1"/>
    </source>
</evidence>
<dbReference type="EMBL" id="AZEH01000037">
    <property type="protein sequence ID" value="KRL04942.1"/>
    <property type="molecule type" value="Genomic_DNA"/>
</dbReference>
<dbReference type="AlphaFoldDB" id="A0A0R1M9Y6"/>
<dbReference type="OrthoDB" id="2299239at2"/>
<dbReference type="PATRIC" id="fig|1423777.3.peg.1206"/>
<name>A0A0R1M9Y6_9LACO</name>
<comment type="caution">
    <text evidence="1">The sequence shown here is derived from an EMBL/GenBank/DDBJ whole genome shotgun (WGS) entry which is preliminary data.</text>
</comment>
<sequence length="81" mass="9619">MQKNFMHEMEGNILDEDEKTKTFLVPSKREKLAIRVDKDVLAGLLDDQKLEHMLKNLLKMNSKKTTKEVINITKRNYRIFI</sequence>
<dbReference type="RefSeq" id="WP_057896038.1">
    <property type="nucleotide sequence ID" value="NZ_AZEH01000037.1"/>
</dbReference>
<evidence type="ECO:0000313" key="2">
    <source>
        <dbReference type="Proteomes" id="UP000051686"/>
    </source>
</evidence>
<organism evidence="1 2">
    <name type="scientific">Liquorilactobacillus oeni DSM 19972</name>
    <dbReference type="NCBI Taxonomy" id="1423777"/>
    <lineage>
        <taxon>Bacteria</taxon>
        <taxon>Bacillati</taxon>
        <taxon>Bacillota</taxon>
        <taxon>Bacilli</taxon>
        <taxon>Lactobacillales</taxon>
        <taxon>Lactobacillaceae</taxon>
        <taxon>Liquorilactobacillus</taxon>
    </lineage>
</organism>
<dbReference type="Proteomes" id="UP000051686">
    <property type="component" value="Unassembled WGS sequence"/>
</dbReference>
<reference evidence="1 2" key="1">
    <citation type="journal article" date="2015" name="Genome Announc.">
        <title>Expanding the biotechnology potential of lactobacilli through comparative genomics of 213 strains and associated genera.</title>
        <authorList>
            <person name="Sun Z."/>
            <person name="Harris H.M."/>
            <person name="McCann A."/>
            <person name="Guo C."/>
            <person name="Argimon S."/>
            <person name="Zhang W."/>
            <person name="Yang X."/>
            <person name="Jeffery I.B."/>
            <person name="Cooney J.C."/>
            <person name="Kagawa T.F."/>
            <person name="Liu W."/>
            <person name="Song Y."/>
            <person name="Salvetti E."/>
            <person name="Wrobel A."/>
            <person name="Rasinkangas P."/>
            <person name="Parkhill J."/>
            <person name="Rea M.C."/>
            <person name="O'Sullivan O."/>
            <person name="Ritari J."/>
            <person name="Douillard F.P."/>
            <person name="Paul Ross R."/>
            <person name="Yang R."/>
            <person name="Briner A.E."/>
            <person name="Felis G.E."/>
            <person name="de Vos W.M."/>
            <person name="Barrangou R."/>
            <person name="Klaenhammer T.R."/>
            <person name="Caufield P.W."/>
            <person name="Cui Y."/>
            <person name="Zhang H."/>
            <person name="O'Toole P.W."/>
        </authorList>
    </citation>
    <scope>NUCLEOTIDE SEQUENCE [LARGE SCALE GENOMIC DNA]</scope>
    <source>
        <strain evidence="1 2">DSM 19972</strain>
    </source>
</reference>
<proteinExistence type="predicted"/>
<gene>
    <name evidence="1" type="ORF">FD46_GL001166</name>
</gene>
<keyword evidence="2" id="KW-1185">Reference proteome</keyword>
<protein>
    <submittedName>
        <fullName evidence="1">Uncharacterized protein</fullName>
    </submittedName>
</protein>